<evidence type="ECO:0000256" key="15">
    <source>
        <dbReference type="ARBA" id="ARBA00023257"/>
    </source>
</evidence>
<keyword evidence="10" id="KW-1015">Disulfide bond</keyword>
<feature type="domain" description="Neurotransmitter-gated ion-channel transmembrane" evidence="22">
    <location>
        <begin position="244"/>
        <end position="462"/>
    </location>
</feature>
<dbReference type="PANTHER" id="PTHR18945">
    <property type="entry name" value="NEUROTRANSMITTER GATED ION CHANNEL"/>
    <property type="match status" value="1"/>
</dbReference>
<evidence type="ECO:0000256" key="9">
    <source>
        <dbReference type="ARBA" id="ARBA00023136"/>
    </source>
</evidence>
<dbReference type="Gene3D" id="2.70.170.10">
    <property type="entry name" value="Neurotransmitter-gated ion-channel ligand-binding domain"/>
    <property type="match status" value="1"/>
</dbReference>
<keyword evidence="5 20" id="KW-0732">Signal</keyword>
<keyword evidence="15" id="KW-0628">Postsynaptic cell membrane</keyword>
<evidence type="ECO:0000256" key="13">
    <source>
        <dbReference type="ARBA" id="ARBA00023180"/>
    </source>
</evidence>
<dbReference type="InterPro" id="IPR002289">
    <property type="entry name" value="GABAAb_rcpt"/>
</dbReference>
<feature type="domain" description="Neurotransmitter-gated ion-channel ligand-binding" evidence="21">
    <location>
        <begin position="34"/>
        <end position="236"/>
    </location>
</feature>
<evidence type="ECO:0000256" key="16">
    <source>
        <dbReference type="ARBA" id="ARBA00023286"/>
    </source>
</evidence>
<evidence type="ECO:0000256" key="10">
    <source>
        <dbReference type="ARBA" id="ARBA00023157"/>
    </source>
</evidence>
<evidence type="ECO:0000256" key="4">
    <source>
        <dbReference type="ARBA" id="ARBA00022692"/>
    </source>
</evidence>
<dbReference type="FunFam" id="1.20.58.390:FF:000040">
    <property type="entry name" value="Gamma-aminobutyric acid receptor subunit beta-like"/>
    <property type="match status" value="1"/>
</dbReference>
<dbReference type="GO" id="GO:0099095">
    <property type="term" value="F:ligand-gated monoatomic anion channel activity"/>
    <property type="evidence" value="ECO:0007669"/>
    <property type="project" value="UniProtKB-ARBA"/>
</dbReference>
<evidence type="ECO:0000256" key="7">
    <source>
        <dbReference type="ARBA" id="ARBA00023018"/>
    </source>
</evidence>
<gene>
    <name evidence="23" type="ORF">HNY73_006326</name>
</gene>
<keyword evidence="6 20" id="KW-1133">Transmembrane helix</keyword>
<dbReference type="GO" id="GO:0045211">
    <property type="term" value="C:postsynaptic membrane"/>
    <property type="evidence" value="ECO:0007669"/>
    <property type="project" value="UniProtKB-SubCell"/>
</dbReference>
<keyword evidence="11 23" id="KW-0675">Receptor</keyword>
<dbReference type="FunFam" id="2.70.170.10:FF:000021">
    <property type="entry name" value="Gamma-aminobutyric acid receptor isoform 3b"/>
    <property type="match status" value="1"/>
</dbReference>
<dbReference type="InterPro" id="IPR018000">
    <property type="entry name" value="Neurotransmitter_ion_chnl_CS"/>
</dbReference>
<evidence type="ECO:0000256" key="18">
    <source>
        <dbReference type="ARBA" id="ARBA00034104"/>
    </source>
</evidence>
<evidence type="ECO:0000256" key="14">
    <source>
        <dbReference type="ARBA" id="ARBA00023214"/>
    </source>
</evidence>
<evidence type="ECO:0000256" key="2">
    <source>
        <dbReference type="ARBA" id="ARBA00022448"/>
    </source>
</evidence>
<dbReference type="OrthoDB" id="8890589at2759"/>
<dbReference type="InterPro" id="IPR036719">
    <property type="entry name" value="Neuro-gated_channel_TM_sf"/>
</dbReference>
<dbReference type="EMBL" id="JABXBU010000011">
    <property type="protein sequence ID" value="KAF8791468.1"/>
    <property type="molecule type" value="Genomic_DNA"/>
</dbReference>
<dbReference type="PRINTS" id="PR00252">
    <property type="entry name" value="NRIONCHANNEL"/>
</dbReference>
<dbReference type="Pfam" id="PF02932">
    <property type="entry name" value="Neur_chan_memb"/>
    <property type="match status" value="1"/>
</dbReference>
<dbReference type="InterPro" id="IPR006029">
    <property type="entry name" value="Neurotrans-gated_channel_TM"/>
</dbReference>
<dbReference type="PRINTS" id="PR01160">
    <property type="entry name" value="GABAARBETA"/>
</dbReference>
<dbReference type="GO" id="GO:0004890">
    <property type="term" value="F:GABA-A receptor activity"/>
    <property type="evidence" value="ECO:0007669"/>
    <property type="project" value="InterPro"/>
</dbReference>
<feature type="transmembrane region" description="Helical" evidence="20">
    <location>
        <begin position="445"/>
        <end position="464"/>
    </location>
</feature>
<reference evidence="23" key="2">
    <citation type="submission" date="2020-06" db="EMBL/GenBank/DDBJ databases">
        <authorList>
            <person name="Sheffer M."/>
        </authorList>
    </citation>
    <scope>NUCLEOTIDE SEQUENCE</scope>
</reference>
<accession>A0A8T0FMM2</accession>
<dbReference type="GO" id="GO:0005230">
    <property type="term" value="F:extracellular ligand-gated monoatomic ion channel activity"/>
    <property type="evidence" value="ECO:0007669"/>
    <property type="project" value="InterPro"/>
</dbReference>
<organism evidence="23 24">
    <name type="scientific">Argiope bruennichi</name>
    <name type="common">Wasp spider</name>
    <name type="synonym">Aranea bruennichi</name>
    <dbReference type="NCBI Taxonomy" id="94029"/>
    <lineage>
        <taxon>Eukaryota</taxon>
        <taxon>Metazoa</taxon>
        <taxon>Ecdysozoa</taxon>
        <taxon>Arthropoda</taxon>
        <taxon>Chelicerata</taxon>
        <taxon>Arachnida</taxon>
        <taxon>Araneae</taxon>
        <taxon>Araneomorphae</taxon>
        <taxon>Entelegynae</taxon>
        <taxon>Araneoidea</taxon>
        <taxon>Araneidae</taxon>
        <taxon>Argiope</taxon>
    </lineage>
</organism>
<dbReference type="InterPro" id="IPR038050">
    <property type="entry name" value="Neuro_actylchol_rec"/>
</dbReference>
<dbReference type="Proteomes" id="UP000807504">
    <property type="component" value="Unassembled WGS sequence"/>
</dbReference>
<dbReference type="CDD" id="cd19049">
    <property type="entry name" value="LGIC_TM_anion"/>
    <property type="match status" value="1"/>
</dbReference>
<dbReference type="SUPFAM" id="SSF90112">
    <property type="entry name" value="Neurotransmitter-gated ion-channel transmembrane pore"/>
    <property type="match status" value="1"/>
</dbReference>
<dbReference type="InterPro" id="IPR006201">
    <property type="entry name" value="Neur_channel"/>
</dbReference>
<dbReference type="PROSITE" id="PS00236">
    <property type="entry name" value="NEUROTR_ION_CHANNEL"/>
    <property type="match status" value="1"/>
</dbReference>
<keyword evidence="13" id="KW-0325">Glycoprotein</keyword>
<keyword evidence="9 20" id="KW-0472">Membrane</keyword>
<sequence>MCRRSVLPLLVTLMFLSSGCCRQVETPAQLDNVTDILKTILEGYDIRLRPNFGGDPLYIGMDMVIASFDSISEVNMDYTLTLYLNQFWTDERLIFSKENYELTLSGDFAEKIWVPDTFFANDKNSFLHEVTEKNKMVRLKSSGDIAYGMRFTTTLACMMDLHYYPLDTQNCTVEIESYGYTVADVVMYWTSTPVVGVDDAELPQFSIIKYETTNRMEKLATGTYQRLSLSFELKRNIGYFIFQTYLPSILIVMLSWVSFWINHEATSARVALGITTVLTMTTISTGVRSSLPRISYVKAIDIYLVMCFVFVFAALLEYAAVNYTYWGARAKKKTKKENKANDTVCPNEEIIELQDVRMSPIPCLRKRKSLSNATSETEAIFPPSLRMSNLSLRAPYSPRIPTGMVRRTRMEYSRRPKVIQALKKRANALKASVPRIKDVNKIDKYSRVIFPVSYLIFNAIYWCFYLF</sequence>
<evidence type="ECO:0000313" key="24">
    <source>
        <dbReference type="Proteomes" id="UP000807504"/>
    </source>
</evidence>
<dbReference type="PROSITE" id="PS51257">
    <property type="entry name" value="PROKAR_LIPOPROTEIN"/>
    <property type="match status" value="1"/>
</dbReference>
<comment type="subcellular location">
    <subcellularLocation>
        <location evidence="18">Postsynaptic cell membrane</location>
        <topology evidence="18">Multi-pass membrane protein</topology>
    </subcellularLocation>
</comment>
<keyword evidence="3" id="KW-1003">Cell membrane</keyword>
<feature type="transmembrane region" description="Helical" evidence="20">
    <location>
        <begin position="302"/>
        <end position="326"/>
    </location>
</feature>
<keyword evidence="24" id="KW-1185">Reference proteome</keyword>
<keyword evidence="16" id="KW-1071">Ligand-gated ion channel</keyword>
<keyword evidence="7" id="KW-0770">Synapse</keyword>
<comment type="caution">
    <text evidence="23">The sequence shown here is derived from an EMBL/GenBank/DDBJ whole genome shotgun (WGS) entry which is preliminary data.</text>
</comment>
<dbReference type="NCBIfam" id="TIGR00860">
    <property type="entry name" value="LIC"/>
    <property type="match status" value="1"/>
</dbReference>
<evidence type="ECO:0000256" key="3">
    <source>
        <dbReference type="ARBA" id="ARBA00022475"/>
    </source>
</evidence>
<evidence type="ECO:0000256" key="20">
    <source>
        <dbReference type="RuleBase" id="RU000687"/>
    </source>
</evidence>
<protein>
    <recommendedName>
        <fullName evidence="19">Gamma-aminobutyric acid receptor subunit beta</fullName>
    </recommendedName>
</protein>
<evidence type="ECO:0000256" key="12">
    <source>
        <dbReference type="ARBA" id="ARBA00023173"/>
    </source>
</evidence>
<keyword evidence="17 20" id="KW-0407">Ion channel</keyword>
<dbReference type="CDD" id="cd19006">
    <property type="entry name" value="LGIC_ECD_GABAAR_LCCH3-like"/>
    <property type="match status" value="1"/>
</dbReference>
<name>A0A8T0FMM2_ARGBR</name>
<proteinExistence type="inferred from homology"/>
<keyword evidence="4 20" id="KW-0812">Transmembrane</keyword>
<feature type="transmembrane region" description="Helical" evidence="20">
    <location>
        <begin position="237"/>
        <end position="261"/>
    </location>
</feature>
<dbReference type="GO" id="GO:0034707">
    <property type="term" value="C:chloride channel complex"/>
    <property type="evidence" value="ECO:0007669"/>
    <property type="project" value="UniProtKB-KW"/>
</dbReference>
<dbReference type="InterPro" id="IPR036734">
    <property type="entry name" value="Neur_chan_lig-bd_sf"/>
</dbReference>
<evidence type="ECO:0000256" key="5">
    <source>
        <dbReference type="ARBA" id="ARBA00022729"/>
    </source>
</evidence>
<evidence type="ECO:0000256" key="19">
    <source>
        <dbReference type="ARBA" id="ARBA00071250"/>
    </source>
</evidence>
<dbReference type="InterPro" id="IPR006202">
    <property type="entry name" value="Neur_chan_lig-bd"/>
</dbReference>
<dbReference type="GO" id="GO:0005254">
    <property type="term" value="F:chloride channel activity"/>
    <property type="evidence" value="ECO:0007669"/>
    <property type="project" value="UniProtKB-KW"/>
</dbReference>
<dbReference type="SUPFAM" id="SSF63712">
    <property type="entry name" value="Nicotinic receptor ligand binding domain-like"/>
    <property type="match status" value="1"/>
</dbReference>
<evidence type="ECO:0000313" key="23">
    <source>
        <dbReference type="EMBL" id="KAF8791468.1"/>
    </source>
</evidence>
<dbReference type="AlphaFoldDB" id="A0A8T0FMM2"/>
<keyword evidence="14" id="KW-0868">Chloride</keyword>
<evidence type="ECO:0000256" key="8">
    <source>
        <dbReference type="ARBA" id="ARBA00023065"/>
    </source>
</evidence>
<evidence type="ECO:0000256" key="6">
    <source>
        <dbReference type="ARBA" id="ARBA00022989"/>
    </source>
</evidence>
<keyword evidence="8 20" id="KW-0406">Ion transport</keyword>
<keyword evidence="12" id="KW-0869">Chloride channel</keyword>
<feature type="chain" id="PRO_5035966200" description="Gamma-aminobutyric acid receptor subunit beta" evidence="20">
    <location>
        <begin position="22"/>
        <end position="467"/>
    </location>
</feature>
<keyword evidence="2 20" id="KW-0813">Transport</keyword>
<evidence type="ECO:0000256" key="11">
    <source>
        <dbReference type="ARBA" id="ARBA00023170"/>
    </source>
</evidence>
<comment type="similarity">
    <text evidence="1">Belongs to the ligand-gated ion channel (TC 1.A.9) family. Gamma-aminobutyric acid receptor (TC 1.A.9.5) subfamily.</text>
</comment>
<feature type="signal peptide" evidence="20">
    <location>
        <begin position="1"/>
        <end position="21"/>
    </location>
</feature>
<dbReference type="Gene3D" id="1.20.58.390">
    <property type="entry name" value="Neurotransmitter-gated ion-channel transmembrane domain"/>
    <property type="match status" value="1"/>
</dbReference>
<dbReference type="OMA" id="YWVFYFL"/>
<evidence type="ECO:0000256" key="1">
    <source>
        <dbReference type="ARBA" id="ARBA00010180"/>
    </source>
</evidence>
<feature type="transmembrane region" description="Helical" evidence="20">
    <location>
        <begin position="268"/>
        <end position="287"/>
    </location>
</feature>
<evidence type="ECO:0000259" key="21">
    <source>
        <dbReference type="Pfam" id="PF02931"/>
    </source>
</evidence>
<evidence type="ECO:0000256" key="17">
    <source>
        <dbReference type="ARBA" id="ARBA00023303"/>
    </source>
</evidence>
<evidence type="ECO:0000259" key="22">
    <source>
        <dbReference type="Pfam" id="PF02932"/>
    </source>
</evidence>
<reference evidence="23" key="1">
    <citation type="journal article" date="2020" name="bioRxiv">
        <title>Chromosome-level reference genome of the European wasp spider Argiope bruennichi: a resource for studies on range expansion and evolutionary adaptation.</title>
        <authorList>
            <person name="Sheffer M.M."/>
            <person name="Hoppe A."/>
            <person name="Krehenwinkel H."/>
            <person name="Uhl G."/>
            <person name="Kuss A.W."/>
            <person name="Jensen L."/>
            <person name="Jensen C."/>
            <person name="Gillespie R.G."/>
            <person name="Hoff K.J."/>
            <person name="Prost S."/>
        </authorList>
    </citation>
    <scope>NUCLEOTIDE SEQUENCE</scope>
</reference>
<dbReference type="InterPro" id="IPR006028">
    <property type="entry name" value="GABAA/Glycine_rcpt"/>
</dbReference>
<dbReference type="PRINTS" id="PR00253">
    <property type="entry name" value="GABAARECEPTR"/>
</dbReference>
<dbReference type="Pfam" id="PF02931">
    <property type="entry name" value="Neur_chan_LBD"/>
    <property type="match status" value="1"/>
</dbReference>